<keyword evidence="1" id="KW-0472">Membrane</keyword>
<gene>
    <name evidence="2" type="ORF">KC19_2G265300</name>
</gene>
<evidence type="ECO:0000313" key="2">
    <source>
        <dbReference type="EMBL" id="KAG0588736.1"/>
    </source>
</evidence>
<name>A0A8T0J143_CERPU</name>
<dbReference type="EMBL" id="CM026422">
    <property type="protein sequence ID" value="KAG0588736.1"/>
    <property type="molecule type" value="Genomic_DNA"/>
</dbReference>
<feature type="transmembrane region" description="Helical" evidence="1">
    <location>
        <begin position="81"/>
        <end position="100"/>
    </location>
</feature>
<dbReference type="Proteomes" id="UP000822688">
    <property type="component" value="Chromosome 2"/>
</dbReference>
<keyword evidence="3" id="KW-1185">Reference proteome</keyword>
<protein>
    <submittedName>
        <fullName evidence="2">Uncharacterized protein</fullName>
    </submittedName>
</protein>
<reference evidence="2" key="1">
    <citation type="submission" date="2020-06" db="EMBL/GenBank/DDBJ databases">
        <title>WGS assembly of Ceratodon purpureus strain R40.</title>
        <authorList>
            <person name="Carey S.B."/>
            <person name="Jenkins J."/>
            <person name="Shu S."/>
            <person name="Lovell J.T."/>
            <person name="Sreedasyam A."/>
            <person name="Maumus F."/>
            <person name="Tiley G.P."/>
            <person name="Fernandez-Pozo N."/>
            <person name="Barry K."/>
            <person name="Chen C."/>
            <person name="Wang M."/>
            <person name="Lipzen A."/>
            <person name="Daum C."/>
            <person name="Saski C.A."/>
            <person name="Payton A.C."/>
            <person name="Mcbreen J.C."/>
            <person name="Conrad R.E."/>
            <person name="Kollar L.M."/>
            <person name="Olsson S."/>
            <person name="Huttunen S."/>
            <person name="Landis J.B."/>
            <person name="Wickett N.J."/>
            <person name="Johnson M.G."/>
            <person name="Rensing S.A."/>
            <person name="Grimwood J."/>
            <person name="Schmutz J."/>
            <person name="Mcdaniel S.F."/>
        </authorList>
    </citation>
    <scope>NUCLEOTIDE SEQUENCE</scope>
    <source>
        <strain evidence="2">R40</strain>
    </source>
</reference>
<dbReference type="AlphaFoldDB" id="A0A8T0J143"/>
<comment type="caution">
    <text evidence="2">The sequence shown here is derived from an EMBL/GenBank/DDBJ whole genome shotgun (WGS) entry which is preliminary data.</text>
</comment>
<accession>A0A8T0J143</accession>
<proteinExistence type="predicted"/>
<keyword evidence="1" id="KW-0812">Transmembrane</keyword>
<sequence>MMVVDLVWFGVGMHVSRIWICVDESGVQCKCRHGSRESRRGGCQAHESRRRRWGMLSQYTTGLGLDGLRERGRPWRREGEWAVSFVFCSFFALVSGFLCLGT</sequence>
<organism evidence="2 3">
    <name type="scientific">Ceratodon purpureus</name>
    <name type="common">Fire moss</name>
    <name type="synonym">Dicranum purpureum</name>
    <dbReference type="NCBI Taxonomy" id="3225"/>
    <lineage>
        <taxon>Eukaryota</taxon>
        <taxon>Viridiplantae</taxon>
        <taxon>Streptophyta</taxon>
        <taxon>Embryophyta</taxon>
        <taxon>Bryophyta</taxon>
        <taxon>Bryophytina</taxon>
        <taxon>Bryopsida</taxon>
        <taxon>Dicranidae</taxon>
        <taxon>Pseudoditrichales</taxon>
        <taxon>Ditrichaceae</taxon>
        <taxon>Ceratodon</taxon>
    </lineage>
</organism>
<keyword evidence="1" id="KW-1133">Transmembrane helix</keyword>
<evidence type="ECO:0000256" key="1">
    <source>
        <dbReference type="SAM" id="Phobius"/>
    </source>
</evidence>
<evidence type="ECO:0000313" key="3">
    <source>
        <dbReference type="Proteomes" id="UP000822688"/>
    </source>
</evidence>